<evidence type="ECO:0000256" key="1">
    <source>
        <dbReference type="SAM" id="MobiDB-lite"/>
    </source>
</evidence>
<evidence type="ECO:0000256" key="2">
    <source>
        <dbReference type="SAM" id="SignalP"/>
    </source>
</evidence>
<reference evidence="3" key="1">
    <citation type="journal article" date="2019" name="BMC Genomics">
        <title>A new reference genome for Sorghum bicolor reveals high levels of sequence similarity between sweet and grain genotypes: implications for the genetics of sugar metabolism.</title>
        <authorList>
            <person name="Cooper E.A."/>
            <person name="Brenton Z.W."/>
            <person name="Flinn B.S."/>
            <person name="Jenkins J."/>
            <person name="Shu S."/>
            <person name="Flowers D."/>
            <person name="Luo F."/>
            <person name="Wang Y."/>
            <person name="Xia P."/>
            <person name="Barry K."/>
            <person name="Daum C."/>
            <person name="Lipzen A."/>
            <person name="Yoshinaga Y."/>
            <person name="Schmutz J."/>
            <person name="Saski C."/>
            <person name="Vermerris W."/>
            <person name="Kresovich S."/>
        </authorList>
    </citation>
    <scope>NUCLEOTIDE SEQUENCE</scope>
</reference>
<proteinExistence type="predicted"/>
<evidence type="ECO:0000313" key="3">
    <source>
        <dbReference type="EMBL" id="KAG0535475.1"/>
    </source>
</evidence>
<name>A0A921R8R3_SORBI</name>
<feature type="signal peptide" evidence="2">
    <location>
        <begin position="1"/>
        <end position="23"/>
    </location>
</feature>
<protein>
    <submittedName>
        <fullName evidence="3">Uncharacterized protein</fullName>
    </submittedName>
</protein>
<gene>
    <name evidence="3" type="ORF">BDA96_04G369300</name>
</gene>
<feature type="chain" id="PRO_5036996617" evidence="2">
    <location>
        <begin position="24"/>
        <end position="54"/>
    </location>
</feature>
<feature type="region of interest" description="Disordered" evidence="1">
    <location>
        <begin position="33"/>
        <end position="54"/>
    </location>
</feature>
<dbReference type="AlphaFoldDB" id="A0A921R8R3"/>
<organism evidence="3 4">
    <name type="scientific">Sorghum bicolor</name>
    <name type="common">Sorghum</name>
    <name type="synonym">Sorghum vulgare</name>
    <dbReference type="NCBI Taxonomy" id="4558"/>
    <lineage>
        <taxon>Eukaryota</taxon>
        <taxon>Viridiplantae</taxon>
        <taxon>Streptophyta</taxon>
        <taxon>Embryophyta</taxon>
        <taxon>Tracheophyta</taxon>
        <taxon>Spermatophyta</taxon>
        <taxon>Magnoliopsida</taxon>
        <taxon>Liliopsida</taxon>
        <taxon>Poales</taxon>
        <taxon>Poaceae</taxon>
        <taxon>PACMAD clade</taxon>
        <taxon>Panicoideae</taxon>
        <taxon>Andropogonodae</taxon>
        <taxon>Andropogoneae</taxon>
        <taxon>Sorghinae</taxon>
        <taxon>Sorghum</taxon>
    </lineage>
</organism>
<sequence>MEDWWLGAVAFLLLLLLLSPSENSVLLRFLPAPSPRSIAGGGPGLGPRDGLGGA</sequence>
<evidence type="ECO:0000313" key="4">
    <source>
        <dbReference type="Proteomes" id="UP000807115"/>
    </source>
</evidence>
<dbReference type="EMBL" id="CM027683">
    <property type="protein sequence ID" value="KAG0535475.1"/>
    <property type="molecule type" value="Genomic_DNA"/>
</dbReference>
<keyword evidence="2" id="KW-0732">Signal</keyword>
<reference evidence="3" key="2">
    <citation type="submission" date="2020-10" db="EMBL/GenBank/DDBJ databases">
        <authorList>
            <person name="Cooper E.A."/>
            <person name="Brenton Z.W."/>
            <person name="Flinn B.S."/>
            <person name="Jenkins J."/>
            <person name="Shu S."/>
            <person name="Flowers D."/>
            <person name="Luo F."/>
            <person name="Wang Y."/>
            <person name="Xia P."/>
            <person name="Barry K."/>
            <person name="Daum C."/>
            <person name="Lipzen A."/>
            <person name="Yoshinaga Y."/>
            <person name="Schmutz J."/>
            <person name="Saski C."/>
            <person name="Vermerris W."/>
            <person name="Kresovich S."/>
        </authorList>
    </citation>
    <scope>NUCLEOTIDE SEQUENCE</scope>
</reference>
<accession>A0A921R8R3</accession>
<dbReference type="Proteomes" id="UP000807115">
    <property type="component" value="Chromosome 4"/>
</dbReference>
<comment type="caution">
    <text evidence="3">The sequence shown here is derived from an EMBL/GenBank/DDBJ whole genome shotgun (WGS) entry which is preliminary data.</text>
</comment>
<feature type="compositionally biased region" description="Gly residues" evidence="1">
    <location>
        <begin position="39"/>
        <end position="54"/>
    </location>
</feature>